<protein>
    <submittedName>
        <fullName evidence="1">Uncharacterized protein</fullName>
    </submittedName>
</protein>
<name>A0A9C7C918_9VIRU</name>
<accession>A0A9C7C918</accession>
<sequence>MREYDYIYYSSMTGLLPALTEAGFPISVETFKHKENIESTYGDDGISLTEAPEESLCLSLYCALGLLLERGIKVKVSKSNNKILENFPSVSIIIKPNISENSIVWGRIKGSNSYNNINNKKINKLDIHNGVIENNKKEKYLGDFCETLIITSKGRGKDINKSLSTTLYIDSTDKEKLSFILKDIAEYPLKFFRAIILRGNKL</sequence>
<organism evidence="1">
    <name type="scientific">Trachysalambria curvirostris majanivirus</name>
    <dbReference type="NCBI Taxonomy" id="2984281"/>
    <lineage>
        <taxon>Viruses</taxon>
        <taxon>Viruses incertae sedis</taxon>
        <taxon>Naldaviricetes</taxon>
        <taxon>Nimaviridae</taxon>
    </lineage>
</organism>
<reference evidence="1" key="1">
    <citation type="submission" date="2022-10" db="EMBL/GenBank/DDBJ databases">
        <title>Genome sequences of endogenous nimaviruses in decapod crustaceans.</title>
        <authorList>
            <person name="Kawato S."/>
            <person name="Nozaki R."/>
            <person name="Kondo H."/>
            <person name="Hirono I."/>
        </authorList>
    </citation>
    <scope>NUCLEOTIDE SEQUENCE</scope>
    <source>
        <strain evidence="1">Ube2021</strain>
    </source>
</reference>
<evidence type="ECO:0000313" key="1">
    <source>
        <dbReference type="EMBL" id="BDT62921.1"/>
    </source>
</evidence>
<dbReference type="EMBL" id="LC738879">
    <property type="protein sequence ID" value="BDT62921.1"/>
    <property type="molecule type" value="Genomic_DNA"/>
</dbReference>
<proteinExistence type="predicted"/>